<dbReference type="InterPro" id="IPR000073">
    <property type="entry name" value="AB_hydrolase_1"/>
</dbReference>
<evidence type="ECO:0000313" key="2">
    <source>
        <dbReference type="EMBL" id="XBY45490.1"/>
    </source>
</evidence>
<dbReference type="InterPro" id="IPR050228">
    <property type="entry name" value="Carboxylesterase_BioH"/>
</dbReference>
<reference evidence="2" key="1">
    <citation type="submission" date="2024-06" db="EMBL/GenBank/DDBJ databases">
        <title>Methylostella associata gen. nov., sp. nov., a novel Ancalomicrobiaceae-affiliated facultatively methylotrophic bacteria that feed on methanotrophs of the genus Methylococcus.</title>
        <authorList>
            <person name="Saltykova V."/>
            <person name="Danilova O.V."/>
            <person name="Oshkin I.Y."/>
            <person name="Belova S.E."/>
            <person name="Pimenov N.V."/>
            <person name="Dedysh S.N."/>
        </authorList>
    </citation>
    <scope>NUCLEOTIDE SEQUENCE</scope>
    <source>
        <strain evidence="2">S20</strain>
    </source>
</reference>
<dbReference type="InterPro" id="IPR029058">
    <property type="entry name" value="AB_hydrolase_fold"/>
</dbReference>
<dbReference type="PANTHER" id="PTHR43194">
    <property type="entry name" value="HYDROLASE ALPHA/BETA FOLD FAMILY"/>
    <property type="match status" value="1"/>
</dbReference>
<dbReference type="SUPFAM" id="SSF53474">
    <property type="entry name" value="alpha/beta-Hydrolases"/>
    <property type="match status" value="1"/>
</dbReference>
<sequence length="298" mass="32356">MSGVETIEFIGAEGNYLVGDLHRASAPAERAALRGPALLLHGGGQTRHAWEETATRLAAHGLDAIVLDQRGHGASAWSKNGHYAFEDFAADVIQVADAITGRFGRRPIAVGASLGGIAALMAEGEVGRPLFDGLVLVDITQRMDADGVARIVGFMRARVQEGFATVEEAADAVAAYLPHRPRPKSLDGLKKNLRLSPDGRWRWHWDPRFMDGPRAVDTDGHLLTDRLSAAARRLAIPTLLVRGQRSELISKEHVEEFMRLVPHARTVDVRGAGHMVAGDRNDVFATAVIEFLEEQGVF</sequence>
<gene>
    <name evidence="2" type="ORF">ABS361_04180</name>
</gene>
<proteinExistence type="predicted"/>
<dbReference type="Gene3D" id="3.40.50.1820">
    <property type="entry name" value="alpha/beta hydrolase"/>
    <property type="match status" value="1"/>
</dbReference>
<feature type="domain" description="AB hydrolase-1" evidence="1">
    <location>
        <begin position="38"/>
        <end position="286"/>
    </location>
</feature>
<dbReference type="PANTHER" id="PTHR43194:SF2">
    <property type="entry name" value="PEROXISOMAL MEMBRANE PROTEIN LPX1"/>
    <property type="match status" value="1"/>
</dbReference>
<evidence type="ECO:0000259" key="1">
    <source>
        <dbReference type="Pfam" id="PF12697"/>
    </source>
</evidence>
<dbReference type="GO" id="GO:0016787">
    <property type="term" value="F:hydrolase activity"/>
    <property type="evidence" value="ECO:0007669"/>
    <property type="project" value="UniProtKB-KW"/>
</dbReference>
<name>A0AAU7XCK3_9HYPH</name>
<accession>A0AAU7XCK3</accession>
<keyword evidence="2" id="KW-0378">Hydrolase</keyword>
<dbReference type="Pfam" id="PF12697">
    <property type="entry name" value="Abhydrolase_6"/>
    <property type="match status" value="1"/>
</dbReference>
<organism evidence="2">
    <name type="scientific">Methyloraptor flagellatus</name>
    <dbReference type="NCBI Taxonomy" id="3162530"/>
    <lineage>
        <taxon>Bacteria</taxon>
        <taxon>Pseudomonadati</taxon>
        <taxon>Pseudomonadota</taxon>
        <taxon>Alphaproteobacteria</taxon>
        <taxon>Hyphomicrobiales</taxon>
        <taxon>Ancalomicrobiaceae</taxon>
        <taxon>Methyloraptor</taxon>
    </lineage>
</organism>
<dbReference type="KEGG" id="mflg:ABS361_04180"/>
<dbReference type="EMBL" id="CP158568">
    <property type="protein sequence ID" value="XBY45490.1"/>
    <property type="molecule type" value="Genomic_DNA"/>
</dbReference>
<protein>
    <submittedName>
        <fullName evidence="2">Alpha/beta hydrolase</fullName>
    </submittedName>
</protein>
<dbReference type="RefSeq" id="WP_407050583.1">
    <property type="nucleotide sequence ID" value="NZ_CP158568.1"/>
</dbReference>
<dbReference type="AlphaFoldDB" id="A0AAU7XCK3"/>